<feature type="chain" id="PRO_5038762540" evidence="4">
    <location>
        <begin position="22"/>
        <end position="420"/>
    </location>
</feature>
<dbReference type="GO" id="GO:0055052">
    <property type="term" value="C:ATP-binding cassette (ABC) transporter complex, substrate-binding subunit-containing"/>
    <property type="evidence" value="ECO:0007669"/>
    <property type="project" value="TreeGrafter"/>
</dbReference>
<reference evidence="5 6" key="1">
    <citation type="submission" date="2016-10" db="EMBL/GenBank/DDBJ databases">
        <authorList>
            <person name="de Groot N.N."/>
        </authorList>
    </citation>
    <scope>NUCLEOTIDE SEQUENCE [LARGE SCALE GENOMIC DNA]</scope>
    <source>
        <strain evidence="5 6">DSM 797</strain>
    </source>
</reference>
<dbReference type="InterPro" id="IPR006059">
    <property type="entry name" value="SBP"/>
</dbReference>
<dbReference type="RefSeq" id="WP_092721710.1">
    <property type="nucleotide sequence ID" value="NZ_FNGW01000001.1"/>
</dbReference>
<evidence type="ECO:0000256" key="1">
    <source>
        <dbReference type="ARBA" id="ARBA00008520"/>
    </source>
</evidence>
<comment type="similarity">
    <text evidence="1">Belongs to the bacterial solute-binding protein 1 family.</text>
</comment>
<dbReference type="STRING" id="1121325.SAMN04515677_10148"/>
<dbReference type="Proteomes" id="UP000199068">
    <property type="component" value="Unassembled WGS sequence"/>
</dbReference>
<keyword evidence="3 4" id="KW-0732">Signal</keyword>
<dbReference type="GO" id="GO:0015768">
    <property type="term" value="P:maltose transport"/>
    <property type="evidence" value="ECO:0007669"/>
    <property type="project" value="TreeGrafter"/>
</dbReference>
<organism evidence="5 6">
    <name type="scientific">Romboutsia lituseburensis DSM 797</name>
    <dbReference type="NCBI Taxonomy" id="1121325"/>
    <lineage>
        <taxon>Bacteria</taxon>
        <taxon>Bacillati</taxon>
        <taxon>Bacillota</taxon>
        <taxon>Clostridia</taxon>
        <taxon>Peptostreptococcales</taxon>
        <taxon>Peptostreptococcaceae</taxon>
        <taxon>Romboutsia</taxon>
    </lineage>
</organism>
<gene>
    <name evidence="5" type="ORF">SAMN04515677_10148</name>
</gene>
<dbReference type="Pfam" id="PF13416">
    <property type="entry name" value="SBP_bac_8"/>
    <property type="match status" value="1"/>
</dbReference>
<dbReference type="PANTHER" id="PTHR30061:SF50">
    <property type="entry name" value="MALTOSE_MALTODEXTRIN-BINDING PERIPLASMIC PROTEIN"/>
    <property type="match status" value="1"/>
</dbReference>
<dbReference type="EMBL" id="FNGW01000001">
    <property type="protein sequence ID" value="SDL18482.1"/>
    <property type="molecule type" value="Genomic_DNA"/>
</dbReference>
<evidence type="ECO:0000256" key="3">
    <source>
        <dbReference type="ARBA" id="ARBA00022729"/>
    </source>
</evidence>
<dbReference type="PROSITE" id="PS51257">
    <property type="entry name" value="PROKAR_LIPOPROTEIN"/>
    <property type="match status" value="1"/>
</dbReference>
<keyword evidence="2" id="KW-0813">Transport</keyword>
<dbReference type="AlphaFoldDB" id="A0A1G9I047"/>
<accession>A0A1G9I047</accession>
<dbReference type="GO" id="GO:1901982">
    <property type="term" value="F:maltose binding"/>
    <property type="evidence" value="ECO:0007669"/>
    <property type="project" value="TreeGrafter"/>
</dbReference>
<dbReference type="GO" id="GO:0042956">
    <property type="term" value="P:maltodextrin transmembrane transport"/>
    <property type="evidence" value="ECO:0007669"/>
    <property type="project" value="TreeGrafter"/>
</dbReference>
<dbReference type="SUPFAM" id="SSF53850">
    <property type="entry name" value="Periplasmic binding protein-like II"/>
    <property type="match status" value="1"/>
</dbReference>
<evidence type="ECO:0000256" key="2">
    <source>
        <dbReference type="ARBA" id="ARBA00022448"/>
    </source>
</evidence>
<sequence>MRLKKLATIVMAGIISTSLVACSSSSGGKNTSEGNEKVTVGIWNGNEAEQKAFDTMVKNFEEKTNIKVDKKIYTDYNTQLKTDLIGGTAPDVFYLDVNLSPEMMDSGVLEPLNQYIDEEYDVKDIYPNLVDGFKDKSEETYAMPKDYSSLSVYYNESLLKEAGYTKDDIPKEFEKWPEFLKELQSKLPEGKKAAMIDPNLDRLMSLIEANDVEIVNDKGLSNVNDPKVMEVLSIVESLYKNGSTKQASELGYGWNGDAFGAEAGAIMIEGNWVVGHLRENFSNVKYGTLEMPTYKGKNSSMLFTVGYAINKDSKNKDNAWEFVKYATGKEGMKTNTSISGALPARESVSKDTKVNEDSILVPHIKSASYGTVWQKGTTLPIVDREFKNWMPAVISGNENLENAMKKASDTANKDIEAQMK</sequence>
<keyword evidence="6" id="KW-1185">Reference proteome</keyword>
<proteinExistence type="inferred from homology"/>
<feature type="signal peptide" evidence="4">
    <location>
        <begin position="1"/>
        <end position="21"/>
    </location>
</feature>
<name>A0A1G9I047_9FIRM</name>
<protein>
    <submittedName>
        <fullName evidence="5">Carbohydrate ABC transporter substrate-binding protein, CUT1 family</fullName>
    </submittedName>
</protein>
<evidence type="ECO:0000313" key="6">
    <source>
        <dbReference type="Proteomes" id="UP000199068"/>
    </source>
</evidence>
<dbReference type="Gene3D" id="3.40.190.10">
    <property type="entry name" value="Periplasmic binding protein-like II"/>
    <property type="match status" value="1"/>
</dbReference>
<evidence type="ECO:0000313" key="5">
    <source>
        <dbReference type="EMBL" id="SDL18482.1"/>
    </source>
</evidence>
<dbReference type="PANTHER" id="PTHR30061">
    <property type="entry name" value="MALTOSE-BINDING PERIPLASMIC PROTEIN"/>
    <property type="match status" value="1"/>
</dbReference>
<evidence type="ECO:0000256" key="4">
    <source>
        <dbReference type="SAM" id="SignalP"/>
    </source>
</evidence>